<evidence type="ECO:0000256" key="4">
    <source>
        <dbReference type="ARBA" id="ARBA00022490"/>
    </source>
</evidence>
<dbReference type="AlphaFoldDB" id="A0A383E208"/>
<keyword evidence="7" id="KW-0418">Kinase</keyword>
<dbReference type="EC" id="2.7.4.25" evidence="3"/>
<evidence type="ECO:0000313" key="11">
    <source>
        <dbReference type="EMBL" id="SVE50148.1"/>
    </source>
</evidence>
<dbReference type="Gene3D" id="3.40.50.300">
    <property type="entry name" value="P-loop containing nucleotide triphosphate hydrolases"/>
    <property type="match status" value="1"/>
</dbReference>
<dbReference type="GO" id="GO:0036431">
    <property type="term" value="F:dCMP kinase activity"/>
    <property type="evidence" value="ECO:0007669"/>
    <property type="project" value="InterPro"/>
</dbReference>
<dbReference type="InterPro" id="IPR011994">
    <property type="entry name" value="Cytidylate_kinase_dom"/>
</dbReference>
<keyword evidence="5" id="KW-0808">Transferase</keyword>
<evidence type="ECO:0000256" key="1">
    <source>
        <dbReference type="ARBA" id="ARBA00004496"/>
    </source>
</evidence>
<dbReference type="CDD" id="cd02020">
    <property type="entry name" value="CMPK"/>
    <property type="match status" value="1"/>
</dbReference>
<dbReference type="SUPFAM" id="SSF52540">
    <property type="entry name" value="P-loop containing nucleoside triphosphate hydrolases"/>
    <property type="match status" value="1"/>
</dbReference>
<comment type="similarity">
    <text evidence="2">Belongs to the cytidylate kinase family. Type 2 subfamily.</text>
</comment>
<dbReference type="GO" id="GO:0005524">
    <property type="term" value="F:ATP binding"/>
    <property type="evidence" value="ECO:0007669"/>
    <property type="project" value="UniProtKB-KW"/>
</dbReference>
<evidence type="ECO:0000256" key="8">
    <source>
        <dbReference type="ARBA" id="ARBA00022840"/>
    </source>
</evidence>
<organism evidence="11">
    <name type="scientific">marine metagenome</name>
    <dbReference type="NCBI Taxonomy" id="408172"/>
    <lineage>
        <taxon>unclassified sequences</taxon>
        <taxon>metagenomes</taxon>
        <taxon>ecological metagenomes</taxon>
    </lineage>
</organism>
<dbReference type="Pfam" id="PF13189">
    <property type="entry name" value="Cytidylate_kin2"/>
    <property type="match status" value="1"/>
</dbReference>
<keyword evidence="8" id="KW-0067">ATP-binding</keyword>
<keyword evidence="4" id="KW-0963">Cytoplasm</keyword>
<gene>
    <name evidence="11" type="ORF">METZ01_LOCUS503002</name>
</gene>
<keyword evidence="6" id="KW-0547">Nucleotide-binding</keyword>
<name>A0A383E208_9ZZZZ</name>
<evidence type="ECO:0000256" key="3">
    <source>
        <dbReference type="ARBA" id="ARBA00012906"/>
    </source>
</evidence>
<protein>
    <recommendedName>
        <fullName evidence="3">(d)CMP kinase</fullName>
        <ecNumber evidence="3">2.7.4.25</ecNumber>
    </recommendedName>
</protein>
<comment type="catalytic activity">
    <reaction evidence="9">
        <text>dCMP + ATP = dCDP + ADP</text>
        <dbReference type="Rhea" id="RHEA:25094"/>
        <dbReference type="ChEBI" id="CHEBI:30616"/>
        <dbReference type="ChEBI" id="CHEBI:57566"/>
        <dbReference type="ChEBI" id="CHEBI:58593"/>
        <dbReference type="ChEBI" id="CHEBI:456216"/>
        <dbReference type="EC" id="2.7.4.25"/>
    </reaction>
</comment>
<accession>A0A383E208</accession>
<comment type="subcellular location">
    <subcellularLocation>
        <location evidence="1">Cytoplasm</location>
    </subcellularLocation>
</comment>
<evidence type="ECO:0000256" key="6">
    <source>
        <dbReference type="ARBA" id="ARBA00022741"/>
    </source>
</evidence>
<dbReference type="GO" id="GO:0006139">
    <property type="term" value="P:nucleobase-containing compound metabolic process"/>
    <property type="evidence" value="ECO:0007669"/>
    <property type="project" value="InterPro"/>
</dbReference>
<dbReference type="NCBIfam" id="TIGR02173">
    <property type="entry name" value="cyt_kin_arch"/>
    <property type="match status" value="1"/>
</dbReference>
<proteinExistence type="inferred from homology"/>
<comment type="catalytic activity">
    <reaction evidence="10">
        <text>CMP + ATP = CDP + ADP</text>
        <dbReference type="Rhea" id="RHEA:11600"/>
        <dbReference type="ChEBI" id="CHEBI:30616"/>
        <dbReference type="ChEBI" id="CHEBI:58069"/>
        <dbReference type="ChEBI" id="CHEBI:60377"/>
        <dbReference type="ChEBI" id="CHEBI:456216"/>
        <dbReference type="EC" id="2.7.4.25"/>
    </reaction>
</comment>
<dbReference type="GO" id="GO:0005737">
    <property type="term" value="C:cytoplasm"/>
    <property type="evidence" value="ECO:0007669"/>
    <property type="project" value="UniProtKB-SubCell"/>
</dbReference>
<dbReference type="EMBL" id="UINC01221706">
    <property type="protein sequence ID" value="SVE50148.1"/>
    <property type="molecule type" value="Genomic_DNA"/>
</dbReference>
<dbReference type="InterPro" id="IPR027417">
    <property type="entry name" value="P-loop_NTPase"/>
</dbReference>
<feature type="non-terminal residue" evidence="11">
    <location>
        <position position="176"/>
    </location>
</feature>
<evidence type="ECO:0000256" key="10">
    <source>
        <dbReference type="ARBA" id="ARBA00048478"/>
    </source>
</evidence>
<sequence length="176" mass="19422">MASPQIITVSGLPGSGTSTACDTLCEKLGWAYVNAGRIFRELAEESGLSLAEFGERAEVDGRIDRQLDERILVQAKDQAPIMVEGRLTGWMAYRSGLVALKVWLAATPEVRAERVAQRESKSAAQALEELRAREGSEARRYEEFHQINISDLSIYDVLIETDKTDPNAVVALIISR</sequence>
<reference evidence="11" key="1">
    <citation type="submission" date="2018-05" db="EMBL/GenBank/DDBJ databases">
        <authorList>
            <person name="Lanie J.A."/>
            <person name="Ng W.-L."/>
            <person name="Kazmierczak K.M."/>
            <person name="Andrzejewski T.M."/>
            <person name="Davidsen T.M."/>
            <person name="Wayne K.J."/>
            <person name="Tettelin H."/>
            <person name="Glass J.I."/>
            <person name="Rusch D."/>
            <person name="Podicherti R."/>
            <person name="Tsui H.-C.T."/>
            <person name="Winkler M.E."/>
        </authorList>
    </citation>
    <scope>NUCLEOTIDE SEQUENCE</scope>
</reference>
<dbReference type="InterPro" id="IPR011892">
    <property type="entry name" value="Cyt_kin_arch"/>
</dbReference>
<evidence type="ECO:0000256" key="2">
    <source>
        <dbReference type="ARBA" id="ARBA00011005"/>
    </source>
</evidence>
<evidence type="ECO:0000256" key="7">
    <source>
        <dbReference type="ARBA" id="ARBA00022777"/>
    </source>
</evidence>
<evidence type="ECO:0000256" key="5">
    <source>
        <dbReference type="ARBA" id="ARBA00022679"/>
    </source>
</evidence>
<evidence type="ECO:0000256" key="9">
    <source>
        <dbReference type="ARBA" id="ARBA00047615"/>
    </source>
</evidence>